<evidence type="ECO:0000256" key="4">
    <source>
        <dbReference type="RuleBase" id="RU000499"/>
    </source>
</evidence>
<dbReference type="InterPro" id="IPR029760">
    <property type="entry name" value="GPX_CS"/>
</dbReference>
<feature type="signal peptide" evidence="5">
    <location>
        <begin position="1"/>
        <end position="21"/>
    </location>
</feature>
<gene>
    <name evidence="7" type="ORF">SEMRO_80_G042940.1</name>
</gene>
<name>A0A9N8H495_9STRA</name>
<dbReference type="AlphaFoldDB" id="A0A9N8H495"/>
<dbReference type="Pfam" id="PF00255">
    <property type="entry name" value="GSHPx"/>
    <property type="match status" value="1"/>
</dbReference>
<dbReference type="PANTHER" id="PTHR11592:SF132">
    <property type="entry name" value="GLUTATHIONE PEROXIDASE 7, CHLOROPLASTIC-RELATED"/>
    <property type="match status" value="1"/>
</dbReference>
<dbReference type="PRINTS" id="PR01011">
    <property type="entry name" value="GLUTPROXDASE"/>
</dbReference>
<dbReference type="SUPFAM" id="SSF52833">
    <property type="entry name" value="Thioredoxin-like"/>
    <property type="match status" value="1"/>
</dbReference>
<dbReference type="Proteomes" id="UP001153069">
    <property type="component" value="Unassembled WGS sequence"/>
</dbReference>
<comment type="similarity">
    <text evidence="1 4">Belongs to the glutathione peroxidase family.</text>
</comment>
<evidence type="ECO:0000256" key="2">
    <source>
        <dbReference type="ARBA" id="ARBA00022559"/>
    </source>
</evidence>
<keyword evidence="3 4" id="KW-0560">Oxidoreductase</keyword>
<feature type="chain" id="PRO_5040214557" description="Glutathione peroxidase" evidence="5">
    <location>
        <begin position="22"/>
        <end position="229"/>
    </location>
</feature>
<keyword evidence="2 4" id="KW-0575">Peroxidase</keyword>
<evidence type="ECO:0000259" key="6">
    <source>
        <dbReference type="Pfam" id="PF01549"/>
    </source>
</evidence>
<accession>A0A9N8H495</accession>
<sequence length="229" mass="25641">MMMMMNKVFLFMALCLALASAAPPDVKEDCKGWAESGECDTNAGYMLMNCATSCDKIHKAQLADEKEVEGIASFFDLEAKDIHGKTFKFEQLRGKVTILTNVASQCGFTESHYNGLIELWSKVKEENVEILAFPCNQFGNQEPDAEPEILKFAEEKGVEFRMMSKVDVNGVNASLVYKYLKKNVGPISIRWNFGTYYVISPDGVITEHSAVQPMDLFKTTMDLLKGDEL</sequence>
<feature type="domain" description="ShKT" evidence="6">
    <location>
        <begin position="25"/>
        <end position="55"/>
    </location>
</feature>
<keyword evidence="8" id="KW-1185">Reference proteome</keyword>
<protein>
    <recommendedName>
        <fullName evidence="4">Glutathione peroxidase</fullName>
    </recommendedName>
</protein>
<organism evidence="7 8">
    <name type="scientific">Seminavis robusta</name>
    <dbReference type="NCBI Taxonomy" id="568900"/>
    <lineage>
        <taxon>Eukaryota</taxon>
        <taxon>Sar</taxon>
        <taxon>Stramenopiles</taxon>
        <taxon>Ochrophyta</taxon>
        <taxon>Bacillariophyta</taxon>
        <taxon>Bacillariophyceae</taxon>
        <taxon>Bacillariophycidae</taxon>
        <taxon>Naviculales</taxon>
        <taxon>Naviculaceae</taxon>
        <taxon>Seminavis</taxon>
    </lineage>
</organism>
<evidence type="ECO:0000256" key="1">
    <source>
        <dbReference type="ARBA" id="ARBA00006926"/>
    </source>
</evidence>
<evidence type="ECO:0000256" key="3">
    <source>
        <dbReference type="ARBA" id="ARBA00023002"/>
    </source>
</evidence>
<evidence type="ECO:0000256" key="5">
    <source>
        <dbReference type="SAM" id="SignalP"/>
    </source>
</evidence>
<evidence type="ECO:0000313" key="7">
    <source>
        <dbReference type="EMBL" id="CAB9500261.1"/>
    </source>
</evidence>
<dbReference type="InterPro" id="IPR003582">
    <property type="entry name" value="ShKT_dom"/>
</dbReference>
<dbReference type="GO" id="GO:0004601">
    <property type="term" value="F:peroxidase activity"/>
    <property type="evidence" value="ECO:0007669"/>
    <property type="project" value="UniProtKB-KW"/>
</dbReference>
<dbReference type="Pfam" id="PF01549">
    <property type="entry name" value="ShK"/>
    <property type="match status" value="1"/>
</dbReference>
<dbReference type="Gene3D" id="3.40.30.10">
    <property type="entry name" value="Glutaredoxin"/>
    <property type="match status" value="1"/>
</dbReference>
<dbReference type="CDD" id="cd00340">
    <property type="entry name" value="GSH_Peroxidase"/>
    <property type="match status" value="1"/>
</dbReference>
<dbReference type="PROSITE" id="PS51355">
    <property type="entry name" value="GLUTATHIONE_PEROXID_3"/>
    <property type="match status" value="1"/>
</dbReference>
<dbReference type="GO" id="GO:0006979">
    <property type="term" value="P:response to oxidative stress"/>
    <property type="evidence" value="ECO:0007669"/>
    <property type="project" value="InterPro"/>
</dbReference>
<evidence type="ECO:0000313" key="8">
    <source>
        <dbReference type="Proteomes" id="UP001153069"/>
    </source>
</evidence>
<proteinExistence type="inferred from homology"/>
<reference evidence="7" key="1">
    <citation type="submission" date="2020-06" db="EMBL/GenBank/DDBJ databases">
        <authorList>
            <consortium name="Plant Systems Biology data submission"/>
        </authorList>
    </citation>
    <scope>NUCLEOTIDE SEQUENCE</scope>
    <source>
        <strain evidence="7">D6</strain>
    </source>
</reference>
<dbReference type="EMBL" id="CAICTM010000079">
    <property type="protein sequence ID" value="CAB9500261.1"/>
    <property type="molecule type" value="Genomic_DNA"/>
</dbReference>
<dbReference type="InterPro" id="IPR036249">
    <property type="entry name" value="Thioredoxin-like_sf"/>
</dbReference>
<dbReference type="InterPro" id="IPR000889">
    <property type="entry name" value="Glutathione_peroxidase"/>
</dbReference>
<dbReference type="PROSITE" id="PS00763">
    <property type="entry name" value="GLUTATHIONE_PEROXID_2"/>
    <property type="match status" value="1"/>
</dbReference>
<dbReference type="OrthoDB" id="446890at2759"/>
<keyword evidence="5" id="KW-0732">Signal</keyword>
<dbReference type="PANTHER" id="PTHR11592">
    <property type="entry name" value="GLUTATHIONE PEROXIDASE"/>
    <property type="match status" value="1"/>
</dbReference>
<comment type="caution">
    <text evidence="7">The sequence shown here is derived from an EMBL/GenBank/DDBJ whole genome shotgun (WGS) entry which is preliminary data.</text>
</comment>